<sequence length="77" mass="8765">MGRSCGRGHACMYVCRLIEGEGEAQRRILDRRDPTEKRDCDNKWGTRALIDDDSCDVMEKVRPEHGTDSVSHCVNVK</sequence>
<name>A0A7E4UX92_PANRE</name>
<dbReference type="WBParaSite" id="Pan_g13670.t1">
    <property type="protein sequence ID" value="Pan_g13670.t1"/>
    <property type="gene ID" value="Pan_g13670"/>
</dbReference>
<evidence type="ECO:0000313" key="2">
    <source>
        <dbReference type="WBParaSite" id="Pan_g13670.t1"/>
    </source>
</evidence>
<dbReference type="AlphaFoldDB" id="A0A7E4UX92"/>
<organism evidence="1 2">
    <name type="scientific">Panagrellus redivivus</name>
    <name type="common">Microworm</name>
    <dbReference type="NCBI Taxonomy" id="6233"/>
    <lineage>
        <taxon>Eukaryota</taxon>
        <taxon>Metazoa</taxon>
        <taxon>Ecdysozoa</taxon>
        <taxon>Nematoda</taxon>
        <taxon>Chromadorea</taxon>
        <taxon>Rhabditida</taxon>
        <taxon>Tylenchina</taxon>
        <taxon>Panagrolaimomorpha</taxon>
        <taxon>Panagrolaimoidea</taxon>
        <taxon>Panagrolaimidae</taxon>
        <taxon>Panagrellus</taxon>
    </lineage>
</organism>
<protein>
    <submittedName>
        <fullName evidence="2">Uncharacterized protein</fullName>
    </submittedName>
</protein>
<reference evidence="2" key="2">
    <citation type="submission" date="2020-10" db="UniProtKB">
        <authorList>
            <consortium name="WormBaseParasite"/>
        </authorList>
    </citation>
    <scope>IDENTIFICATION</scope>
</reference>
<keyword evidence="1" id="KW-1185">Reference proteome</keyword>
<reference evidence="1" key="1">
    <citation type="journal article" date="2013" name="Genetics">
        <title>The draft genome and transcriptome of Panagrellus redivivus are shaped by the harsh demands of a free-living lifestyle.</title>
        <authorList>
            <person name="Srinivasan J."/>
            <person name="Dillman A.R."/>
            <person name="Macchietto M.G."/>
            <person name="Heikkinen L."/>
            <person name="Lakso M."/>
            <person name="Fracchia K.M."/>
            <person name="Antoshechkin I."/>
            <person name="Mortazavi A."/>
            <person name="Wong G."/>
            <person name="Sternberg P.W."/>
        </authorList>
    </citation>
    <scope>NUCLEOTIDE SEQUENCE [LARGE SCALE GENOMIC DNA]</scope>
    <source>
        <strain evidence="1">MT8872</strain>
    </source>
</reference>
<proteinExistence type="predicted"/>
<dbReference type="Proteomes" id="UP000492821">
    <property type="component" value="Unassembled WGS sequence"/>
</dbReference>
<evidence type="ECO:0000313" key="1">
    <source>
        <dbReference type="Proteomes" id="UP000492821"/>
    </source>
</evidence>
<accession>A0A7E4UX92</accession>